<dbReference type="Pfam" id="PF00612">
    <property type="entry name" value="IQ"/>
    <property type="match status" value="3"/>
</dbReference>
<evidence type="ECO:0008006" key="7">
    <source>
        <dbReference type="Google" id="ProtNLM"/>
    </source>
</evidence>
<dbReference type="InterPro" id="IPR000048">
    <property type="entry name" value="IQ_motif_EF-hand-BS"/>
</dbReference>
<dbReference type="GO" id="GO:0007051">
    <property type="term" value="P:spindle organization"/>
    <property type="evidence" value="ECO:0007669"/>
    <property type="project" value="TreeGrafter"/>
</dbReference>
<dbReference type="OMA" id="QKTYRRW"/>
<dbReference type="GO" id="GO:0000278">
    <property type="term" value="P:mitotic cell cycle"/>
    <property type="evidence" value="ECO:0007669"/>
    <property type="project" value="TreeGrafter"/>
</dbReference>
<dbReference type="GeneID" id="68109529"/>
<keyword evidence="6" id="KW-1185">Reference proteome</keyword>
<keyword evidence="3" id="KW-0677">Repeat</keyword>
<evidence type="ECO:0000313" key="6">
    <source>
        <dbReference type="Proteomes" id="UP000444721"/>
    </source>
</evidence>
<dbReference type="RefSeq" id="XP_044563204.1">
    <property type="nucleotide sequence ID" value="XM_044705492.1"/>
</dbReference>
<keyword evidence="4" id="KW-0112">Calmodulin-binding</keyword>
<organism evidence="5 6">
    <name type="scientific">Naegleria fowleri</name>
    <name type="common">Brain eating amoeba</name>
    <dbReference type="NCBI Taxonomy" id="5763"/>
    <lineage>
        <taxon>Eukaryota</taxon>
        <taxon>Discoba</taxon>
        <taxon>Heterolobosea</taxon>
        <taxon>Tetramitia</taxon>
        <taxon>Eutetramitia</taxon>
        <taxon>Vahlkampfiidae</taxon>
        <taxon>Naegleria</taxon>
    </lineage>
</organism>
<evidence type="ECO:0000313" key="5">
    <source>
        <dbReference type="EMBL" id="KAF0978491.1"/>
    </source>
</evidence>
<evidence type="ECO:0000256" key="3">
    <source>
        <dbReference type="ARBA" id="ARBA00022737"/>
    </source>
</evidence>
<sequence length="398" mass="47068">MTSTFLELSPHMVLESFFEARREAEANRERENNAAVLIQKTYRRWVARNAYLKYRHHVITIQRVFRGYLYGRKLKRQLLADRIKQEREQFYHYCATQIQRIYRGYYVRKYVHNFYKRKEYLEFVQQQNATVSEYVDNYRKIREEELADEKEKNDFKRFQELSKSLHHLVSTKTIPGVYKPNHRLISEETVYGIPVEDQLRYVAKTEYINSLSKSRAVPINSTLKSTSNTELKSNPSLTYLYPDQYKTTASSTPEKENSLPTKIDQRDKMRVKDKRYGPFKLPEDLSTIKNKTYVRSIQNACKYEFDKEVNKFENMIEKQTRVSTQEYIPYKKSTPKNLGETIAASGEFKPPIRAVTRKEEKDKQIGSAFKPTITKPGVFDSSTIPFVATTVPYAYSKR</sequence>
<name>A0A6A5BVN6_NAEFO</name>
<comment type="subcellular location">
    <subcellularLocation>
        <location evidence="1">Cytoplasm</location>
    </subcellularLocation>
</comment>
<dbReference type="VEuPathDB" id="AmoebaDB:NF0008030"/>
<comment type="caution">
    <text evidence="5">The sequence shown here is derived from an EMBL/GenBank/DDBJ whole genome shotgun (WGS) entry which is preliminary data.</text>
</comment>
<dbReference type="VEuPathDB" id="AmoebaDB:FDP41_002311"/>
<protein>
    <recommendedName>
        <fullName evidence="7">Spermatogenesis-associated protein 17</fullName>
    </recommendedName>
</protein>
<dbReference type="PROSITE" id="PS50096">
    <property type="entry name" value="IQ"/>
    <property type="match status" value="3"/>
</dbReference>
<dbReference type="PANTHER" id="PTHR22706:SF1">
    <property type="entry name" value="ASSEMBLY FACTOR FOR SPINDLE MICROTUBULES"/>
    <property type="match status" value="1"/>
</dbReference>
<dbReference type="SMART" id="SM00015">
    <property type="entry name" value="IQ"/>
    <property type="match status" value="3"/>
</dbReference>
<dbReference type="AlphaFoldDB" id="A0A6A5BVN6"/>
<evidence type="ECO:0000256" key="4">
    <source>
        <dbReference type="ARBA" id="ARBA00022860"/>
    </source>
</evidence>
<evidence type="ECO:0000256" key="2">
    <source>
        <dbReference type="ARBA" id="ARBA00022490"/>
    </source>
</evidence>
<reference evidence="5 6" key="1">
    <citation type="journal article" date="2019" name="Sci. Rep.">
        <title>Nanopore sequencing improves the draft genome of the human pathogenic amoeba Naegleria fowleri.</title>
        <authorList>
            <person name="Liechti N."/>
            <person name="Schurch N."/>
            <person name="Bruggmann R."/>
            <person name="Wittwer M."/>
        </authorList>
    </citation>
    <scope>NUCLEOTIDE SEQUENCE [LARGE SCALE GENOMIC DNA]</scope>
    <source>
        <strain evidence="5 6">ATCC 30894</strain>
    </source>
</reference>
<dbReference type="GO" id="GO:0005516">
    <property type="term" value="F:calmodulin binding"/>
    <property type="evidence" value="ECO:0007669"/>
    <property type="project" value="UniProtKB-KW"/>
</dbReference>
<dbReference type="InterPro" id="IPR027417">
    <property type="entry name" value="P-loop_NTPase"/>
</dbReference>
<gene>
    <name evidence="5" type="ORF">FDP41_002311</name>
</gene>
<keyword evidence="2" id="KW-0963">Cytoplasm</keyword>
<evidence type="ECO:0000256" key="1">
    <source>
        <dbReference type="ARBA" id="ARBA00004496"/>
    </source>
</evidence>
<dbReference type="GO" id="GO:0000922">
    <property type="term" value="C:spindle pole"/>
    <property type="evidence" value="ECO:0007669"/>
    <property type="project" value="TreeGrafter"/>
</dbReference>
<dbReference type="GO" id="GO:0051295">
    <property type="term" value="P:establishment of meiotic spindle localization"/>
    <property type="evidence" value="ECO:0007669"/>
    <property type="project" value="TreeGrafter"/>
</dbReference>
<dbReference type="EMBL" id="VFQX01000029">
    <property type="protein sequence ID" value="KAF0978491.1"/>
    <property type="molecule type" value="Genomic_DNA"/>
</dbReference>
<dbReference type="InterPro" id="IPR051185">
    <property type="entry name" value="ASPM"/>
</dbReference>
<dbReference type="Proteomes" id="UP000444721">
    <property type="component" value="Unassembled WGS sequence"/>
</dbReference>
<dbReference type="SUPFAM" id="SSF52540">
    <property type="entry name" value="P-loop containing nucleoside triphosphate hydrolases"/>
    <property type="match status" value="1"/>
</dbReference>
<dbReference type="Gene3D" id="1.20.5.190">
    <property type="match status" value="1"/>
</dbReference>
<dbReference type="OrthoDB" id="190375at2759"/>
<dbReference type="PANTHER" id="PTHR22706">
    <property type="entry name" value="ASSEMBLY FACTOR FOR SPINDLE MICROTUBULES"/>
    <property type="match status" value="1"/>
</dbReference>
<accession>A0A6A5BVN6</accession>
<proteinExistence type="predicted"/>
<dbReference type="VEuPathDB" id="AmoebaDB:NfTy_042610"/>
<dbReference type="GO" id="GO:0005737">
    <property type="term" value="C:cytoplasm"/>
    <property type="evidence" value="ECO:0007669"/>
    <property type="project" value="UniProtKB-SubCell"/>
</dbReference>